<proteinExistence type="predicted"/>
<reference evidence="1 2" key="1">
    <citation type="submission" date="2021-06" db="EMBL/GenBank/DDBJ databases">
        <authorList>
            <person name="Palmer J.M."/>
        </authorList>
    </citation>
    <scope>NUCLEOTIDE SEQUENCE [LARGE SCALE GENOMIC DNA]</scope>
    <source>
        <strain evidence="1 2">GA_2019</strain>
        <tissue evidence="1">Muscle</tissue>
    </source>
</reference>
<dbReference type="Proteomes" id="UP001476798">
    <property type="component" value="Unassembled WGS sequence"/>
</dbReference>
<gene>
    <name evidence="1" type="ORF">GOODEAATRI_032373</name>
</gene>
<accession>A0ABV0NPY1</accession>
<comment type="caution">
    <text evidence="1">The sequence shown here is derived from an EMBL/GenBank/DDBJ whole genome shotgun (WGS) entry which is preliminary data.</text>
</comment>
<dbReference type="EMBL" id="JAHRIO010045974">
    <property type="protein sequence ID" value="MEQ2173462.1"/>
    <property type="molecule type" value="Genomic_DNA"/>
</dbReference>
<organism evidence="1 2">
    <name type="scientific">Goodea atripinnis</name>
    <dbReference type="NCBI Taxonomy" id="208336"/>
    <lineage>
        <taxon>Eukaryota</taxon>
        <taxon>Metazoa</taxon>
        <taxon>Chordata</taxon>
        <taxon>Craniata</taxon>
        <taxon>Vertebrata</taxon>
        <taxon>Euteleostomi</taxon>
        <taxon>Actinopterygii</taxon>
        <taxon>Neopterygii</taxon>
        <taxon>Teleostei</taxon>
        <taxon>Neoteleostei</taxon>
        <taxon>Acanthomorphata</taxon>
        <taxon>Ovalentaria</taxon>
        <taxon>Atherinomorphae</taxon>
        <taxon>Cyprinodontiformes</taxon>
        <taxon>Goodeidae</taxon>
        <taxon>Goodea</taxon>
    </lineage>
</organism>
<evidence type="ECO:0000313" key="2">
    <source>
        <dbReference type="Proteomes" id="UP001476798"/>
    </source>
</evidence>
<name>A0ABV0NPY1_9TELE</name>
<sequence length="274" mass="31035">MPRSPSSLEGGQTVINLSKHFVLSTEQLSLLNRGLTFVPTKGCGNRWLEMESSRGYQRSFLRRCLKGLPESQTERGGPLLPFLATFSPINIELSKVLKRNFIEFQSSSGRLAALKVISAFRRNKNLQDMLVHAKVGNSLPHSPHLAVQHGQNFRHQKWLQNPVSHTVYSVPQQGSPWTTNCVFLISCKVCTFHFVGETANTLCGRLLLFQQNVRRNTPRRPYRVVESHFITHSWEAAQVMLLQHDHSWTRSQRTKAATIWGARLGTALPTALAW</sequence>
<evidence type="ECO:0000313" key="1">
    <source>
        <dbReference type="EMBL" id="MEQ2173462.1"/>
    </source>
</evidence>
<protein>
    <submittedName>
        <fullName evidence="1">Uncharacterized protein</fullName>
    </submittedName>
</protein>
<keyword evidence="2" id="KW-1185">Reference proteome</keyword>